<dbReference type="GO" id="GO:0006730">
    <property type="term" value="P:one-carbon metabolic process"/>
    <property type="evidence" value="ECO:0007669"/>
    <property type="project" value="UniProtKB-KW"/>
</dbReference>
<dbReference type="GO" id="GO:0070401">
    <property type="term" value="F:NADP+ binding"/>
    <property type="evidence" value="ECO:0007669"/>
    <property type="project" value="UniProtKB-ARBA"/>
</dbReference>
<keyword evidence="7 9" id="KW-0560">Oxidoreductase</keyword>
<dbReference type="InterPro" id="IPR017925">
    <property type="entry name" value="DHFR_CS"/>
</dbReference>
<dbReference type="GO" id="GO:0046655">
    <property type="term" value="P:folic acid metabolic process"/>
    <property type="evidence" value="ECO:0007669"/>
    <property type="project" value="TreeGrafter"/>
</dbReference>
<evidence type="ECO:0000256" key="1">
    <source>
        <dbReference type="ARBA" id="ARBA00004903"/>
    </source>
</evidence>
<sequence length="163" mass="17722">MPSDVSLIWAQTRAGVIGRDGAIPWQLPEDIAHFKAVTMGHPVVMGRKTWDSLPQRFRPLTGRRNIVVTRQDTWIADGAETVGSLADALALTEPDKTWVIGGGELYTAAISFAHTLSVTEIDADIDGDAFAPAIGPEWSGDDAPWLTSTGGLRYRFVKYVRAT</sequence>
<evidence type="ECO:0000313" key="13">
    <source>
        <dbReference type="Proteomes" id="UP000535543"/>
    </source>
</evidence>
<comment type="catalytic activity">
    <reaction evidence="9">
        <text>(6S)-5,6,7,8-tetrahydrofolate + NADP(+) = 7,8-dihydrofolate + NADPH + H(+)</text>
        <dbReference type="Rhea" id="RHEA:15009"/>
        <dbReference type="ChEBI" id="CHEBI:15378"/>
        <dbReference type="ChEBI" id="CHEBI:57451"/>
        <dbReference type="ChEBI" id="CHEBI:57453"/>
        <dbReference type="ChEBI" id="CHEBI:57783"/>
        <dbReference type="ChEBI" id="CHEBI:58349"/>
        <dbReference type="EC" id="1.5.1.3"/>
    </reaction>
</comment>
<dbReference type="EMBL" id="VCQU01000005">
    <property type="protein sequence ID" value="NMN96538.1"/>
    <property type="molecule type" value="Genomic_DNA"/>
</dbReference>
<dbReference type="PANTHER" id="PTHR48069">
    <property type="entry name" value="DIHYDROFOLATE REDUCTASE"/>
    <property type="match status" value="1"/>
</dbReference>
<gene>
    <name evidence="12" type="ORF">FGL95_15975</name>
</gene>
<evidence type="ECO:0000259" key="11">
    <source>
        <dbReference type="PROSITE" id="PS51330"/>
    </source>
</evidence>
<dbReference type="GO" id="GO:0046452">
    <property type="term" value="P:dihydrofolate metabolic process"/>
    <property type="evidence" value="ECO:0007669"/>
    <property type="project" value="TreeGrafter"/>
</dbReference>
<dbReference type="GO" id="GO:0004146">
    <property type="term" value="F:dihydrofolate reductase activity"/>
    <property type="evidence" value="ECO:0007669"/>
    <property type="project" value="UniProtKB-EC"/>
</dbReference>
<name>A0A848KFV3_9NOCA</name>
<keyword evidence="13" id="KW-1185">Reference proteome</keyword>
<evidence type="ECO:0000256" key="7">
    <source>
        <dbReference type="ARBA" id="ARBA00023002"/>
    </source>
</evidence>
<dbReference type="RefSeq" id="WP_169588563.1">
    <property type="nucleotide sequence ID" value="NZ_VCQU01000005.1"/>
</dbReference>
<dbReference type="Pfam" id="PF00186">
    <property type="entry name" value="DHFR_1"/>
    <property type="match status" value="1"/>
</dbReference>
<dbReference type="PROSITE" id="PS00075">
    <property type="entry name" value="DHFR_1"/>
    <property type="match status" value="1"/>
</dbReference>
<dbReference type="FunFam" id="3.40.430.10:FF:000001">
    <property type="entry name" value="Dihydrofolate reductase"/>
    <property type="match status" value="1"/>
</dbReference>
<dbReference type="Gene3D" id="3.40.430.10">
    <property type="entry name" value="Dihydrofolate Reductase, subunit A"/>
    <property type="match status" value="1"/>
</dbReference>
<evidence type="ECO:0000256" key="9">
    <source>
        <dbReference type="PIRNR" id="PIRNR000194"/>
    </source>
</evidence>
<evidence type="ECO:0000256" key="4">
    <source>
        <dbReference type="ARBA" id="ARBA00018886"/>
    </source>
</evidence>
<evidence type="ECO:0000256" key="2">
    <source>
        <dbReference type="ARBA" id="ARBA00009539"/>
    </source>
</evidence>
<dbReference type="InterPro" id="IPR012259">
    <property type="entry name" value="DHFR"/>
</dbReference>
<dbReference type="UniPathway" id="UPA00077">
    <property type="reaction ID" value="UER00158"/>
</dbReference>
<evidence type="ECO:0000256" key="3">
    <source>
        <dbReference type="ARBA" id="ARBA00012856"/>
    </source>
</evidence>
<dbReference type="SUPFAM" id="SSF53597">
    <property type="entry name" value="Dihydrofolate reductase-like"/>
    <property type="match status" value="1"/>
</dbReference>
<protein>
    <recommendedName>
        <fullName evidence="4 9">Dihydrofolate reductase</fullName>
        <ecNumber evidence="3 9">1.5.1.3</ecNumber>
    </recommendedName>
</protein>
<organism evidence="12 13">
    <name type="scientific">Antrihabitans stalactiti</name>
    <dbReference type="NCBI Taxonomy" id="2584121"/>
    <lineage>
        <taxon>Bacteria</taxon>
        <taxon>Bacillati</taxon>
        <taxon>Actinomycetota</taxon>
        <taxon>Actinomycetes</taxon>
        <taxon>Mycobacteriales</taxon>
        <taxon>Nocardiaceae</taxon>
        <taxon>Antrihabitans</taxon>
    </lineage>
</organism>
<comment type="similarity">
    <text evidence="2 9 10">Belongs to the dihydrofolate reductase family.</text>
</comment>
<dbReference type="GO" id="GO:0005829">
    <property type="term" value="C:cytosol"/>
    <property type="evidence" value="ECO:0007669"/>
    <property type="project" value="TreeGrafter"/>
</dbReference>
<evidence type="ECO:0000256" key="5">
    <source>
        <dbReference type="ARBA" id="ARBA00022563"/>
    </source>
</evidence>
<dbReference type="PIRSF" id="PIRSF000194">
    <property type="entry name" value="DHFR"/>
    <property type="match status" value="1"/>
</dbReference>
<keyword evidence="5 9" id="KW-0554">One-carbon metabolism</keyword>
<comment type="function">
    <text evidence="8 9">Key enzyme in folate metabolism. Catalyzes an essential reaction for de novo glycine and purine synthesis, and for DNA precursor synthesis.</text>
</comment>
<keyword evidence="6 9" id="KW-0521">NADP</keyword>
<dbReference type="GO" id="GO:0046654">
    <property type="term" value="P:tetrahydrofolate biosynthetic process"/>
    <property type="evidence" value="ECO:0007669"/>
    <property type="project" value="UniProtKB-UniPathway"/>
</dbReference>
<dbReference type="InterPro" id="IPR001796">
    <property type="entry name" value="DHFR_dom"/>
</dbReference>
<evidence type="ECO:0000313" key="12">
    <source>
        <dbReference type="EMBL" id="NMN96538.1"/>
    </source>
</evidence>
<reference evidence="12 13" key="1">
    <citation type="submission" date="2019-05" db="EMBL/GenBank/DDBJ databases">
        <authorList>
            <person name="Lee S.D."/>
        </authorList>
    </citation>
    <scope>NUCLEOTIDE SEQUENCE [LARGE SCALE GENOMIC DNA]</scope>
    <source>
        <strain evidence="12 13">YC2-7</strain>
    </source>
</reference>
<dbReference type="PRINTS" id="PR00070">
    <property type="entry name" value="DHFR"/>
</dbReference>
<proteinExistence type="inferred from homology"/>
<comment type="caution">
    <text evidence="12">The sequence shown here is derived from an EMBL/GenBank/DDBJ whole genome shotgun (WGS) entry which is preliminary data.</text>
</comment>
<evidence type="ECO:0000256" key="10">
    <source>
        <dbReference type="RuleBase" id="RU004474"/>
    </source>
</evidence>
<feature type="domain" description="DHFR" evidence="11">
    <location>
        <begin position="4"/>
        <end position="161"/>
    </location>
</feature>
<dbReference type="InterPro" id="IPR024072">
    <property type="entry name" value="DHFR-like_dom_sf"/>
</dbReference>
<dbReference type="PROSITE" id="PS51330">
    <property type="entry name" value="DHFR_2"/>
    <property type="match status" value="1"/>
</dbReference>
<dbReference type="CDD" id="cd00209">
    <property type="entry name" value="DHFR"/>
    <property type="match status" value="1"/>
</dbReference>
<accession>A0A848KFV3</accession>
<dbReference type="EC" id="1.5.1.3" evidence="3 9"/>
<reference evidence="12 13" key="2">
    <citation type="submission" date="2020-06" db="EMBL/GenBank/DDBJ databases">
        <title>Antribacter stalactiti gen. nov., sp. nov., a new member of the family Nacardiaceae isolated from a cave.</title>
        <authorList>
            <person name="Kim I.S."/>
        </authorList>
    </citation>
    <scope>NUCLEOTIDE SEQUENCE [LARGE SCALE GENOMIC DNA]</scope>
    <source>
        <strain evidence="12 13">YC2-7</strain>
    </source>
</reference>
<dbReference type="Proteomes" id="UP000535543">
    <property type="component" value="Unassembled WGS sequence"/>
</dbReference>
<evidence type="ECO:0000256" key="8">
    <source>
        <dbReference type="ARBA" id="ARBA00025067"/>
    </source>
</evidence>
<evidence type="ECO:0000256" key="6">
    <source>
        <dbReference type="ARBA" id="ARBA00022857"/>
    </source>
</evidence>
<comment type="pathway">
    <text evidence="1 9">Cofactor biosynthesis; tetrahydrofolate biosynthesis; 5,6,7,8-tetrahydrofolate from 7,8-dihydrofolate: step 1/1.</text>
</comment>
<dbReference type="PANTHER" id="PTHR48069:SF3">
    <property type="entry name" value="DIHYDROFOLATE REDUCTASE"/>
    <property type="match status" value="1"/>
</dbReference>
<dbReference type="AlphaFoldDB" id="A0A848KFV3"/>